<gene>
    <name evidence="4" type="ORF">B0T24DRAFT_691484</name>
</gene>
<feature type="region of interest" description="Disordered" evidence="3">
    <location>
        <begin position="14"/>
        <end position="59"/>
    </location>
</feature>
<dbReference type="Pfam" id="PF13561">
    <property type="entry name" value="adh_short_C2"/>
    <property type="match status" value="1"/>
</dbReference>
<dbReference type="PRINTS" id="PR00081">
    <property type="entry name" value="GDHRDH"/>
</dbReference>
<dbReference type="EMBL" id="JAULSN010000011">
    <property type="protein sequence ID" value="KAK3361602.1"/>
    <property type="molecule type" value="Genomic_DNA"/>
</dbReference>
<keyword evidence="5" id="KW-1185">Reference proteome</keyword>
<sequence length="351" mass="36521">MATLRISNAISRAPLGPRRFHNPLPRRWQQPPLNGPSVALFSTSSPPQTSPADTPRKPCRHLRGKVAVVTGAGSQGEHIGNGRATALLLAEDGAAVVCVDKQLSLAERTVAMISSANNTDNSNNTDSTGRQHAAAAAAAALAVEADVTREQDCQRVIAAALAAYGRVDILVNVVGVLGARGTAVDVEVAAWAAGLHANVTSMMLMARCAIPAMLANKSAQGCRGSIVNIGSVAGLRGGTPNNLVYPTSKGAVVNMTRAMAAHHGRDGIRVNCVCPGMLYTPMMMHASDGKLMSSEMREARRRRSLLQTEGDAWDCASAVRFLAGDEARWITGAVLPVDAGATAATAVSMDS</sequence>
<evidence type="ECO:0000313" key="5">
    <source>
        <dbReference type="Proteomes" id="UP001287356"/>
    </source>
</evidence>
<proteinExistence type="inferred from homology"/>
<dbReference type="CDD" id="cd05233">
    <property type="entry name" value="SDR_c"/>
    <property type="match status" value="1"/>
</dbReference>
<evidence type="ECO:0000256" key="3">
    <source>
        <dbReference type="SAM" id="MobiDB-lite"/>
    </source>
</evidence>
<reference evidence="4" key="1">
    <citation type="journal article" date="2023" name="Mol. Phylogenet. Evol.">
        <title>Genome-scale phylogeny and comparative genomics of the fungal order Sordariales.</title>
        <authorList>
            <person name="Hensen N."/>
            <person name="Bonometti L."/>
            <person name="Westerberg I."/>
            <person name="Brannstrom I.O."/>
            <person name="Guillou S."/>
            <person name="Cros-Aarteil S."/>
            <person name="Calhoun S."/>
            <person name="Haridas S."/>
            <person name="Kuo A."/>
            <person name="Mondo S."/>
            <person name="Pangilinan J."/>
            <person name="Riley R."/>
            <person name="LaButti K."/>
            <person name="Andreopoulos B."/>
            <person name="Lipzen A."/>
            <person name="Chen C."/>
            <person name="Yan M."/>
            <person name="Daum C."/>
            <person name="Ng V."/>
            <person name="Clum A."/>
            <person name="Steindorff A."/>
            <person name="Ohm R.A."/>
            <person name="Martin F."/>
            <person name="Silar P."/>
            <person name="Natvig D.O."/>
            <person name="Lalanne C."/>
            <person name="Gautier V."/>
            <person name="Ament-Velasquez S.L."/>
            <person name="Kruys A."/>
            <person name="Hutchinson M.I."/>
            <person name="Powell A.J."/>
            <person name="Barry K."/>
            <person name="Miller A.N."/>
            <person name="Grigoriev I.V."/>
            <person name="Debuchy R."/>
            <person name="Gladieux P."/>
            <person name="Hiltunen Thoren M."/>
            <person name="Johannesson H."/>
        </authorList>
    </citation>
    <scope>NUCLEOTIDE SEQUENCE</scope>
    <source>
        <strain evidence="4">CBS 958.72</strain>
    </source>
</reference>
<dbReference type="PRINTS" id="PR00080">
    <property type="entry name" value="SDRFAMILY"/>
</dbReference>
<dbReference type="PANTHER" id="PTHR42760:SF122">
    <property type="entry name" value="NAD(P)-BINDING PROTEIN"/>
    <property type="match status" value="1"/>
</dbReference>
<dbReference type="AlphaFoldDB" id="A0AAE0JU87"/>
<dbReference type="GO" id="GO:0006633">
    <property type="term" value="P:fatty acid biosynthetic process"/>
    <property type="evidence" value="ECO:0007669"/>
    <property type="project" value="TreeGrafter"/>
</dbReference>
<dbReference type="InterPro" id="IPR002347">
    <property type="entry name" value="SDR_fam"/>
</dbReference>
<comment type="similarity">
    <text evidence="1">Belongs to the short-chain dehydrogenases/reductases (SDR) family.</text>
</comment>
<dbReference type="SUPFAM" id="SSF51735">
    <property type="entry name" value="NAD(P)-binding Rossmann-fold domains"/>
    <property type="match status" value="1"/>
</dbReference>
<dbReference type="InterPro" id="IPR020904">
    <property type="entry name" value="Sc_DH/Rdtase_CS"/>
</dbReference>
<dbReference type="GO" id="GO:0016616">
    <property type="term" value="F:oxidoreductase activity, acting on the CH-OH group of donors, NAD or NADP as acceptor"/>
    <property type="evidence" value="ECO:0007669"/>
    <property type="project" value="TreeGrafter"/>
</dbReference>
<evidence type="ECO:0000256" key="2">
    <source>
        <dbReference type="ARBA" id="ARBA00022857"/>
    </source>
</evidence>
<keyword evidence="2" id="KW-0521">NADP</keyword>
<dbReference type="GO" id="GO:0048038">
    <property type="term" value="F:quinone binding"/>
    <property type="evidence" value="ECO:0007669"/>
    <property type="project" value="TreeGrafter"/>
</dbReference>
<dbReference type="FunFam" id="3.40.50.720:FF:000084">
    <property type="entry name" value="Short-chain dehydrogenase reductase"/>
    <property type="match status" value="1"/>
</dbReference>
<feature type="compositionally biased region" description="Polar residues" evidence="3">
    <location>
        <begin position="40"/>
        <end position="52"/>
    </location>
</feature>
<protein>
    <submittedName>
        <fullName evidence="4">Short-chain type dehydrogenase</fullName>
    </submittedName>
</protein>
<dbReference type="InterPro" id="IPR036291">
    <property type="entry name" value="NAD(P)-bd_dom_sf"/>
</dbReference>
<comment type="caution">
    <text evidence="4">The sequence shown here is derived from an EMBL/GenBank/DDBJ whole genome shotgun (WGS) entry which is preliminary data.</text>
</comment>
<evidence type="ECO:0000256" key="1">
    <source>
        <dbReference type="ARBA" id="ARBA00006484"/>
    </source>
</evidence>
<name>A0AAE0JU87_9PEZI</name>
<evidence type="ECO:0000313" key="4">
    <source>
        <dbReference type="EMBL" id="KAK3361602.1"/>
    </source>
</evidence>
<dbReference type="Proteomes" id="UP001287356">
    <property type="component" value="Unassembled WGS sequence"/>
</dbReference>
<dbReference type="PANTHER" id="PTHR42760">
    <property type="entry name" value="SHORT-CHAIN DEHYDROGENASES/REDUCTASES FAMILY MEMBER"/>
    <property type="match status" value="1"/>
</dbReference>
<dbReference type="Gene3D" id="3.40.50.720">
    <property type="entry name" value="NAD(P)-binding Rossmann-like Domain"/>
    <property type="match status" value="1"/>
</dbReference>
<organism evidence="4 5">
    <name type="scientific">Lasiosphaeria ovina</name>
    <dbReference type="NCBI Taxonomy" id="92902"/>
    <lineage>
        <taxon>Eukaryota</taxon>
        <taxon>Fungi</taxon>
        <taxon>Dikarya</taxon>
        <taxon>Ascomycota</taxon>
        <taxon>Pezizomycotina</taxon>
        <taxon>Sordariomycetes</taxon>
        <taxon>Sordariomycetidae</taxon>
        <taxon>Sordariales</taxon>
        <taxon>Lasiosphaeriaceae</taxon>
        <taxon>Lasiosphaeria</taxon>
    </lineage>
</organism>
<reference evidence="4" key="2">
    <citation type="submission" date="2023-06" db="EMBL/GenBank/DDBJ databases">
        <authorList>
            <consortium name="Lawrence Berkeley National Laboratory"/>
            <person name="Haridas S."/>
            <person name="Hensen N."/>
            <person name="Bonometti L."/>
            <person name="Westerberg I."/>
            <person name="Brannstrom I.O."/>
            <person name="Guillou S."/>
            <person name="Cros-Aarteil S."/>
            <person name="Calhoun S."/>
            <person name="Kuo A."/>
            <person name="Mondo S."/>
            <person name="Pangilinan J."/>
            <person name="Riley R."/>
            <person name="Labutti K."/>
            <person name="Andreopoulos B."/>
            <person name="Lipzen A."/>
            <person name="Chen C."/>
            <person name="Yanf M."/>
            <person name="Daum C."/>
            <person name="Ng V."/>
            <person name="Clum A."/>
            <person name="Steindorff A."/>
            <person name="Ohm R."/>
            <person name="Martin F."/>
            <person name="Silar P."/>
            <person name="Natvig D."/>
            <person name="Lalanne C."/>
            <person name="Gautier V."/>
            <person name="Ament-Velasquez S.L."/>
            <person name="Kruys A."/>
            <person name="Hutchinson M.I."/>
            <person name="Powell A.J."/>
            <person name="Barry K."/>
            <person name="Miller A.N."/>
            <person name="Grigoriev I.V."/>
            <person name="Debuchy R."/>
            <person name="Gladieux P."/>
            <person name="Thoren M.H."/>
            <person name="Johannesson H."/>
        </authorList>
    </citation>
    <scope>NUCLEOTIDE SEQUENCE</scope>
    <source>
        <strain evidence="4">CBS 958.72</strain>
    </source>
</reference>
<accession>A0AAE0JU87</accession>
<dbReference type="PROSITE" id="PS00061">
    <property type="entry name" value="ADH_SHORT"/>
    <property type="match status" value="1"/>
</dbReference>